<organism evidence="1">
    <name type="scientific">uncultured bacterium contig00019</name>
    <dbReference type="NCBI Taxonomy" id="1181510"/>
    <lineage>
        <taxon>Bacteria</taxon>
        <taxon>environmental samples</taxon>
    </lineage>
</organism>
<protein>
    <submittedName>
        <fullName evidence="1">Uncharacterized protein</fullName>
    </submittedName>
</protein>
<dbReference type="EMBL" id="JQ844216">
    <property type="protein sequence ID" value="AGS52922.1"/>
    <property type="molecule type" value="Genomic_DNA"/>
</dbReference>
<sequence>MKFLPFLFILAACSTAPQLKSFFAGDGVVQYFLSPTNWSSNNSNAQLDITLTATIDVLVYVYKPDKNFINLKNKFLATVSYY</sequence>
<evidence type="ECO:0000313" key="1">
    <source>
        <dbReference type="EMBL" id="AGS52922.1"/>
    </source>
</evidence>
<reference evidence="1" key="1">
    <citation type="submission" date="2012-03" db="EMBL/GenBank/DDBJ databases">
        <title>Functional metagenomics reveals considerable lignocellulase gene clusters in the gut microbiome of a wood-feeding higher termite.</title>
        <authorList>
            <person name="Liu N."/>
        </authorList>
    </citation>
    <scope>NUCLEOTIDE SEQUENCE</scope>
</reference>
<dbReference type="AlphaFoldDB" id="A0A806K011"/>
<accession>A0A806K011</accession>
<proteinExistence type="predicted"/>
<name>A0A806K011_9BACT</name>